<comment type="function">
    <text evidence="11">Involved in the transmission of sensory signals from the chemoreceptors to the flagellar motors. CheA is autophosphorylated; it can transfer its phosphate group to either CheB or CheY.</text>
</comment>
<comment type="caution">
    <text evidence="16">The sequence shown here is derived from an EMBL/GenBank/DDBJ whole genome shotgun (WGS) entry which is preliminary data.</text>
</comment>
<feature type="modified residue" description="Phosphohistidine" evidence="12">
    <location>
        <position position="48"/>
    </location>
</feature>
<dbReference type="Gene3D" id="2.30.30.40">
    <property type="entry name" value="SH3 Domains"/>
    <property type="match status" value="1"/>
</dbReference>
<dbReference type="Pfam" id="PF02518">
    <property type="entry name" value="HATPase_c"/>
    <property type="match status" value="1"/>
</dbReference>
<gene>
    <name evidence="16" type="ORF">ALP74_00235</name>
</gene>
<evidence type="ECO:0000256" key="2">
    <source>
        <dbReference type="ARBA" id="ARBA00012438"/>
    </source>
</evidence>
<reference evidence="16 17" key="1">
    <citation type="submission" date="2018-08" db="EMBL/GenBank/DDBJ databases">
        <title>Recombination of ecologically and evolutionarily significant loci maintains genetic cohesion in the Pseudomonas syringae species complex.</title>
        <authorList>
            <person name="Dillon M."/>
            <person name="Thakur S."/>
            <person name="Almeida R.N.D."/>
            <person name="Weir B.S."/>
            <person name="Guttman D.S."/>
        </authorList>
    </citation>
    <scope>NUCLEOTIDE SEQUENCE [LARGE SCALE GENOMIC DNA]</scope>
    <source>
        <strain evidence="16 17">ICMP 5019</strain>
    </source>
</reference>
<dbReference type="Proteomes" id="UP000272613">
    <property type="component" value="Unassembled WGS sequence"/>
</dbReference>
<evidence type="ECO:0000256" key="10">
    <source>
        <dbReference type="ARBA" id="ARBA00023012"/>
    </source>
</evidence>
<dbReference type="InterPro" id="IPR004358">
    <property type="entry name" value="Sig_transdc_His_kin-like_C"/>
</dbReference>
<dbReference type="InterPro" id="IPR036097">
    <property type="entry name" value="HisK_dim/P_sf"/>
</dbReference>
<dbReference type="SUPFAM" id="SSF47384">
    <property type="entry name" value="Homodimeric domain of signal transducing histidine kinase"/>
    <property type="match status" value="1"/>
</dbReference>
<evidence type="ECO:0000313" key="16">
    <source>
        <dbReference type="EMBL" id="RMS07291.1"/>
    </source>
</evidence>
<dbReference type="Gene3D" id="3.30.565.10">
    <property type="entry name" value="Histidine kinase-like ATPase, C-terminal domain"/>
    <property type="match status" value="1"/>
</dbReference>
<dbReference type="GO" id="GO:0000155">
    <property type="term" value="F:phosphorelay sensor kinase activity"/>
    <property type="evidence" value="ECO:0007669"/>
    <property type="project" value="InterPro"/>
</dbReference>
<keyword evidence="6" id="KW-0808">Transferase</keyword>
<dbReference type="EC" id="2.7.13.3" evidence="2"/>
<evidence type="ECO:0000256" key="9">
    <source>
        <dbReference type="ARBA" id="ARBA00022840"/>
    </source>
</evidence>
<protein>
    <recommendedName>
        <fullName evidence="3">Chemotaxis protein CheA</fullName>
        <ecNumber evidence="2">2.7.13.3</ecNumber>
    </recommendedName>
</protein>
<dbReference type="GO" id="GO:0005737">
    <property type="term" value="C:cytoplasm"/>
    <property type="evidence" value="ECO:0007669"/>
    <property type="project" value="InterPro"/>
</dbReference>
<dbReference type="PANTHER" id="PTHR43395:SF10">
    <property type="entry name" value="CHEMOTAXIS PROTEIN CHEA"/>
    <property type="match status" value="1"/>
</dbReference>
<keyword evidence="10" id="KW-0902">Two-component regulatory system</keyword>
<dbReference type="Pfam" id="PF01584">
    <property type="entry name" value="CheW"/>
    <property type="match status" value="1"/>
</dbReference>
<dbReference type="InterPro" id="IPR004105">
    <property type="entry name" value="CheA-like_dim"/>
</dbReference>
<dbReference type="PROSITE" id="PS50851">
    <property type="entry name" value="CHEW"/>
    <property type="match status" value="1"/>
</dbReference>
<organism evidence="16 17">
    <name type="scientific">Pseudomonas coronafaciens pv. garcae</name>
    <dbReference type="NCBI Taxonomy" id="251653"/>
    <lineage>
        <taxon>Bacteria</taxon>
        <taxon>Pseudomonadati</taxon>
        <taxon>Pseudomonadota</taxon>
        <taxon>Gammaproteobacteria</taxon>
        <taxon>Pseudomonadales</taxon>
        <taxon>Pseudomonadaceae</taxon>
        <taxon>Pseudomonas</taxon>
        <taxon>Pseudomonas coronafaciens</taxon>
    </lineage>
</organism>
<dbReference type="Gene3D" id="1.10.287.560">
    <property type="entry name" value="Histidine kinase CheA-like, homodimeric domain"/>
    <property type="match status" value="1"/>
</dbReference>
<dbReference type="Pfam" id="PF02895">
    <property type="entry name" value="H-kinase_dim"/>
    <property type="match status" value="1"/>
</dbReference>
<dbReference type="CDD" id="cd16916">
    <property type="entry name" value="HATPase_CheA-like"/>
    <property type="match status" value="1"/>
</dbReference>
<dbReference type="EMBL" id="RBSH01000004">
    <property type="protein sequence ID" value="RMS07291.1"/>
    <property type="molecule type" value="Genomic_DNA"/>
</dbReference>
<dbReference type="SUPFAM" id="SSF50341">
    <property type="entry name" value="CheW-like"/>
    <property type="match status" value="1"/>
</dbReference>
<dbReference type="InterPro" id="IPR036061">
    <property type="entry name" value="CheW-like_dom_sf"/>
</dbReference>
<evidence type="ECO:0000259" key="14">
    <source>
        <dbReference type="PROSITE" id="PS50851"/>
    </source>
</evidence>
<dbReference type="AlphaFoldDB" id="A0AB37QX28"/>
<dbReference type="CDD" id="cd00731">
    <property type="entry name" value="CheA_reg"/>
    <property type="match status" value="1"/>
</dbReference>
<name>A0AB37QX28_9PSED</name>
<comment type="catalytic activity">
    <reaction evidence="1">
        <text>ATP + protein L-histidine = ADP + protein N-phospho-L-histidine.</text>
        <dbReference type="EC" id="2.7.13.3"/>
    </reaction>
</comment>
<dbReference type="SMART" id="SM00260">
    <property type="entry name" value="CheW"/>
    <property type="match status" value="1"/>
</dbReference>
<dbReference type="GO" id="GO:0005524">
    <property type="term" value="F:ATP binding"/>
    <property type="evidence" value="ECO:0007669"/>
    <property type="project" value="UniProtKB-KW"/>
</dbReference>
<dbReference type="GO" id="GO:0006935">
    <property type="term" value="P:chemotaxis"/>
    <property type="evidence" value="ECO:0007669"/>
    <property type="project" value="UniProtKB-KW"/>
</dbReference>
<dbReference type="SMART" id="SM01231">
    <property type="entry name" value="H-kinase_dim"/>
    <property type="match status" value="1"/>
</dbReference>
<evidence type="ECO:0000256" key="3">
    <source>
        <dbReference type="ARBA" id="ARBA00021495"/>
    </source>
</evidence>
<dbReference type="InterPro" id="IPR002545">
    <property type="entry name" value="CheW-lke_dom"/>
</dbReference>
<sequence length="699" mass="75567">MSINLDQAQQTFIVEARELLQAMEESLLQLESEPGDVDAIGAVFRAAHTIKGSAGLFGLTPIVSFTHIVEDVLDRLREGSVSVDAQLIAVLLKSGDHMLELIDVVASRGEQLQPPALEREAALRQALQVYQAPDTAQAADEAAATGVTDGEEVEASWHISLRFGVDVFRNGMDPLSFLRYLNTLGQMVKVTTVTDSIPAVESWDPESCHLGFEIEFRSAAGHAAINEVFDFVREDCAVEITLIDQVEADAEPVGTELVSQNERSTVVASGELLGDQRAVPREPGIATVVDRPQSGDQKSKDGRYVRVNADKLDELINLVGELVIASAGASLLAKSCDNDPLQEASSTVSGLVEQILDGALHLRMIPIGDTFNRFRRVVRDVSQELGKDIDLIINGAETELDKTVVEKIGDPLMHLLRNSMDHGIESAEARRAAGKPAKGHLSLNAYHDSGSIVIEIADDGAGLNRERILDKAQQRGLVAAGASLTDQEIYNLIFEPGFSTAEAVTNLSGRGVGMDVVKRNITLLRGTVDLDSQPGQGTIVRIRLPLTLAIINGFLVGIDQSTYVIPLDMVQECIELDEQDRQTSRDNGYLDLRGEVLPLVYLREHFNHEGPAARRQNVVVVRYAEHKAGLVVDDLLGEFQTVIKPLGKLFGALRGISGSTILGSGAVALILDVPALLNQIVQMDVRATQSPHSLSPASR</sequence>
<dbReference type="InterPro" id="IPR003594">
    <property type="entry name" value="HATPase_dom"/>
</dbReference>
<evidence type="ECO:0000256" key="4">
    <source>
        <dbReference type="ARBA" id="ARBA00022500"/>
    </source>
</evidence>
<evidence type="ECO:0000259" key="15">
    <source>
        <dbReference type="PROSITE" id="PS50894"/>
    </source>
</evidence>
<dbReference type="InterPro" id="IPR051315">
    <property type="entry name" value="Bact_Chemotaxis_CheA"/>
</dbReference>
<proteinExistence type="predicted"/>
<evidence type="ECO:0000256" key="7">
    <source>
        <dbReference type="ARBA" id="ARBA00022741"/>
    </source>
</evidence>
<accession>A0AB37QX28</accession>
<dbReference type="InterPro" id="IPR005467">
    <property type="entry name" value="His_kinase_dom"/>
</dbReference>
<dbReference type="InterPro" id="IPR008207">
    <property type="entry name" value="Sig_transdc_His_kin_Hpt_dom"/>
</dbReference>
<evidence type="ECO:0000256" key="11">
    <source>
        <dbReference type="ARBA" id="ARBA00035100"/>
    </source>
</evidence>
<keyword evidence="5 12" id="KW-0597">Phosphoprotein</keyword>
<dbReference type="PROSITE" id="PS50894">
    <property type="entry name" value="HPT"/>
    <property type="match status" value="1"/>
</dbReference>
<dbReference type="SUPFAM" id="SSF47226">
    <property type="entry name" value="Histidine-containing phosphotransfer domain, HPT domain"/>
    <property type="match status" value="1"/>
</dbReference>
<dbReference type="SMART" id="SM00073">
    <property type="entry name" value="HPT"/>
    <property type="match status" value="1"/>
</dbReference>
<feature type="domain" description="Histidine kinase" evidence="13">
    <location>
        <begin position="341"/>
        <end position="548"/>
    </location>
</feature>
<dbReference type="PRINTS" id="PR00344">
    <property type="entry name" value="BCTRLSENSOR"/>
</dbReference>
<dbReference type="SMART" id="SM00387">
    <property type="entry name" value="HATPase_c"/>
    <property type="match status" value="1"/>
</dbReference>
<dbReference type="InterPro" id="IPR036890">
    <property type="entry name" value="HATPase_C_sf"/>
</dbReference>
<feature type="domain" description="CheW-like" evidence="14">
    <location>
        <begin position="550"/>
        <end position="682"/>
    </location>
</feature>
<dbReference type="CDD" id="cd00088">
    <property type="entry name" value="HPT"/>
    <property type="match status" value="1"/>
</dbReference>
<dbReference type="PROSITE" id="PS50109">
    <property type="entry name" value="HIS_KIN"/>
    <property type="match status" value="1"/>
</dbReference>
<dbReference type="FunFam" id="3.30.565.10:FF:000016">
    <property type="entry name" value="Chemotaxis protein CheA, putative"/>
    <property type="match status" value="1"/>
</dbReference>
<dbReference type="Pfam" id="PF01627">
    <property type="entry name" value="Hpt"/>
    <property type="match status" value="1"/>
</dbReference>
<keyword evidence="4" id="KW-0145">Chemotaxis</keyword>
<keyword evidence="8" id="KW-0418">Kinase</keyword>
<keyword evidence="7" id="KW-0547">Nucleotide-binding</keyword>
<dbReference type="SUPFAM" id="SSF55874">
    <property type="entry name" value="ATPase domain of HSP90 chaperone/DNA topoisomerase II/histidine kinase"/>
    <property type="match status" value="1"/>
</dbReference>
<evidence type="ECO:0000256" key="1">
    <source>
        <dbReference type="ARBA" id="ARBA00000085"/>
    </source>
</evidence>
<evidence type="ECO:0000259" key="13">
    <source>
        <dbReference type="PROSITE" id="PS50109"/>
    </source>
</evidence>
<evidence type="ECO:0000256" key="8">
    <source>
        <dbReference type="ARBA" id="ARBA00022777"/>
    </source>
</evidence>
<dbReference type="InterPro" id="IPR037006">
    <property type="entry name" value="CheA-like_homodim_sf"/>
</dbReference>
<dbReference type="Gene3D" id="1.20.120.160">
    <property type="entry name" value="HPT domain"/>
    <property type="match status" value="1"/>
</dbReference>
<evidence type="ECO:0000256" key="12">
    <source>
        <dbReference type="PROSITE-ProRule" id="PRU00110"/>
    </source>
</evidence>
<dbReference type="RefSeq" id="WP_024670908.1">
    <property type="nucleotide sequence ID" value="NZ_RBSH01000004.1"/>
</dbReference>
<feature type="domain" description="HPt" evidence="15">
    <location>
        <begin position="1"/>
        <end position="105"/>
    </location>
</feature>
<dbReference type="PANTHER" id="PTHR43395">
    <property type="entry name" value="SENSOR HISTIDINE KINASE CHEA"/>
    <property type="match status" value="1"/>
</dbReference>
<evidence type="ECO:0000313" key="17">
    <source>
        <dbReference type="Proteomes" id="UP000272613"/>
    </source>
</evidence>
<evidence type="ECO:0000256" key="6">
    <source>
        <dbReference type="ARBA" id="ARBA00022679"/>
    </source>
</evidence>
<dbReference type="InterPro" id="IPR036641">
    <property type="entry name" value="HPT_dom_sf"/>
</dbReference>
<evidence type="ECO:0000256" key="5">
    <source>
        <dbReference type="ARBA" id="ARBA00022553"/>
    </source>
</evidence>
<keyword evidence="9" id="KW-0067">ATP-binding</keyword>